<dbReference type="HAMAP" id="MF_01440">
    <property type="entry name" value="CheD"/>
    <property type="match status" value="1"/>
</dbReference>
<dbReference type="EC" id="3.5.1.44" evidence="3"/>
<dbReference type="PANTHER" id="PTHR35147:SF1">
    <property type="entry name" value="CHEMORECEPTOR GLUTAMINE DEAMIDASE CHED-RELATED"/>
    <property type="match status" value="1"/>
</dbReference>
<accession>A0A0C2VTI1</accession>
<keyword evidence="1 3" id="KW-0145">Chemotaxis</keyword>
<reference evidence="4 5" key="1">
    <citation type="submission" date="2015-01" db="EMBL/GenBank/DDBJ databases">
        <title>Jeotgalibacillus campisalis genome sequencing.</title>
        <authorList>
            <person name="Goh K.M."/>
            <person name="Chan K.-G."/>
            <person name="Yaakop A.S."/>
            <person name="Ee R."/>
            <person name="Gan H.M."/>
            <person name="Chan C.S."/>
        </authorList>
    </citation>
    <scope>NUCLEOTIDE SEQUENCE [LARGE SCALE GENOMIC DNA]</scope>
    <source>
        <strain evidence="4 5">SF-57</strain>
    </source>
</reference>
<evidence type="ECO:0000256" key="3">
    <source>
        <dbReference type="HAMAP-Rule" id="MF_01440"/>
    </source>
</evidence>
<comment type="catalytic activity">
    <reaction evidence="3">
        <text>L-glutaminyl-[protein] + H2O = L-glutamyl-[protein] + NH4(+)</text>
        <dbReference type="Rhea" id="RHEA:16441"/>
        <dbReference type="Rhea" id="RHEA-COMP:10207"/>
        <dbReference type="Rhea" id="RHEA-COMP:10208"/>
        <dbReference type="ChEBI" id="CHEBI:15377"/>
        <dbReference type="ChEBI" id="CHEBI:28938"/>
        <dbReference type="ChEBI" id="CHEBI:29973"/>
        <dbReference type="ChEBI" id="CHEBI:30011"/>
        <dbReference type="EC" id="3.5.1.44"/>
    </reaction>
</comment>
<dbReference type="EMBL" id="JXRR01000014">
    <property type="protein sequence ID" value="KIL47741.1"/>
    <property type="molecule type" value="Genomic_DNA"/>
</dbReference>
<gene>
    <name evidence="3" type="primary">cheD</name>
    <name evidence="4" type="ORF">KR50_19080</name>
</gene>
<evidence type="ECO:0000313" key="4">
    <source>
        <dbReference type="EMBL" id="KIL47741.1"/>
    </source>
</evidence>
<dbReference type="SUPFAM" id="SSF64438">
    <property type="entry name" value="CNF1/YfiH-like putative cysteine hydrolases"/>
    <property type="match status" value="1"/>
</dbReference>
<comment type="caution">
    <text evidence="4">The sequence shown here is derived from an EMBL/GenBank/DDBJ whole genome shotgun (WGS) entry which is preliminary data.</text>
</comment>
<dbReference type="GO" id="GO:0050568">
    <property type="term" value="F:protein-glutamine glutaminase activity"/>
    <property type="evidence" value="ECO:0007669"/>
    <property type="project" value="UniProtKB-UniRule"/>
</dbReference>
<dbReference type="GO" id="GO:0006935">
    <property type="term" value="P:chemotaxis"/>
    <property type="evidence" value="ECO:0007669"/>
    <property type="project" value="UniProtKB-UniRule"/>
</dbReference>
<comment type="similarity">
    <text evidence="3">Belongs to the CheD family.</text>
</comment>
<name>A0A0C2VTI1_9BACL</name>
<keyword evidence="2 3" id="KW-0378">Hydrolase</keyword>
<evidence type="ECO:0000256" key="1">
    <source>
        <dbReference type="ARBA" id="ARBA00022500"/>
    </source>
</evidence>
<dbReference type="InterPro" id="IPR038592">
    <property type="entry name" value="CheD-like_sf"/>
</dbReference>
<keyword evidence="5" id="KW-1185">Reference proteome</keyword>
<dbReference type="InterPro" id="IPR005659">
    <property type="entry name" value="Chemorcpt_Glu_NH3ase_CheD"/>
</dbReference>
<dbReference type="CDD" id="cd16352">
    <property type="entry name" value="CheD"/>
    <property type="match status" value="1"/>
</dbReference>
<dbReference type="OrthoDB" id="9807202at2"/>
<proteinExistence type="inferred from homology"/>
<dbReference type="PATRIC" id="fig|220754.4.peg.1927"/>
<evidence type="ECO:0000313" key="5">
    <source>
        <dbReference type="Proteomes" id="UP000031972"/>
    </source>
</evidence>
<evidence type="ECO:0000256" key="2">
    <source>
        <dbReference type="ARBA" id="ARBA00022801"/>
    </source>
</evidence>
<dbReference type="Pfam" id="PF03975">
    <property type="entry name" value="CheD"/>
    <property type="match status" value="1"/>
</dbReference>
<comment type="function">
    <text evidence="3">Probably deamidates glutamine residues to glutamate on methyl-accepting chemotaxis receptors (MCPs), playing an important role in chemotaxis.</text>
</comment>
<dbReference type="AlphaFoldDB" id="A0A0C2VTI1"/>
<protein>
    <recommendedName>
        <fullName evidence="3">Probable chemoreceptor glutamine deamidase CheD</fullName>
        <ecNumber evidence="3">3.5.1.44</ecNumber>
    </recommendedName>
</protein>
<dbReference type="Gene3D" id="3.30.1330.200">
    <property type="match status" value="1"/>
</dbReference>
<dbReference type="InterPro" id="IPR011324">
    <property type="entry name" value="Cytotoxic_necrot_fac-like_cat"/>
</dbReference>
<dbReference type="RefSeq" id="WP_041057533.1">
    <property type="nucleotide sequence ID" value="NZ_JXRR01000014.1"/>
</dbReference>
<sequence length="163" mass="17734">MISIKHQVIKVGIGDLKTVTAPSRISTAGLGSCVAVILYHPSLKTAGLIHIMLPDSSLSRTQSYNPGKFADTGIKELIERLGFPPSRLRAKIAGGAQMFQYESFEDTMRIGPRNIDAVRIQLQLFQIPITGEDVGGCSGRTIEFDPSSCKLYIRTIKVGESII</sequence>
<dbReference type="PANTHER" id="PTHR35147">
    <property type="entry name" value="CHEMORECEPTOR GLUTAMINE DEAMIDASE CHED-RELATED"/>
    <property type="match status" value="1"/>
</dbReference>
<organism evidence="4 5">
    <name type="scientific">Jeotgalibacillus campisalis</name>
    <dbReference type="NCBI Taxonomy" id="220754"/>
    <lineage>
        <taxon>Bacteria</taxon>
        <taxon>Bacillati</taxon>
        <taxon>Bacillota</taxon>
        <taxon>Bacilli</taxon>
        <taxon>Bacillales</taxon>
        <taxon>Caryophanaceae</taxon>
        <taxon>Jeotgalibacillus</taxon>
    </lineage>
</organism>
<dbReference type="Proteomes" id="UP000031972">
    <property type="component" value="Unassembled WGS sequence"/>
</dbReference>